<feature type="region of interest" description="Disordered" evidence="1">
    <location>
        <begin position="273"/>
        <end position="309"/>
    </location>
</feature>
<evidence type="ECO:0000313" key="4">
    <source>
        <dbReference type="Proteomes" id="UP000318709"/>
    </source>
</evidence>
<dbReference type="InterPro" id="IPR048910">
    <property type="entry name" value="Bflower_2"/>
</dbReference>
<dbReference type="EMBL" id="CP038231">
    <property type="protein sequence ID" value="QDH14088.1"/>
    <property type="molecule type" value="Genomic_DNA"/>
</dbReference>
<dbReference type="Gene3D" id="2.80.10.50">
    <property type="match status" value="1"/>
</dbReference>
<name>A0A4Y6UBZ2_9PROT</name>
<reference evidence="3 4" key="1">
    <citation type="submission" date="2019-03" db="EMBL/GenBank/DDBJ databases">
        <title>The complete genome sequence of Swingsia_sp. F3b2 LMG30590(T).</title>
        <authorList>
            <person name="Chua K.-O."/>
            <person name="Chan K.-G."/>
            <person name="See-Too W.-S."/>
        </authorList>
    </citation>
    <scope>NUCLEOTIDE SEQUENCE [LARGE SCALE GENOMIC DNA]</scope>
    <source>
        <strain evidence="3 4">F3b2</strain>
    </source>
</reference>
<dbReference type="OrthoDB" id="7283992at2"/>
<evidence type="ECO:0000313" key="3">
    <source>
        <dbReference type="EMBL" id="QDH14088.1"/>
    </source>
</evidence>
<evidence type="ECO:0000256" key="2">
    <source>
        <dbReference type="SAM" id="SignalP"/>
    </source>
</evidence>
<protein>
    <submittedName>
        <fullName evidence="3">Uncharacterized protein</fullName>
    </submittedName>
</protein>
<dbReference type="KEGG" id="swf:E3E12_07745"/>
<feature type="signal peptide" evidence="2">
    <location>
        <begin position="1"/>
        <end position="29"/>
    </location>
</feature>
<feature type="region of interest" description="Disordered" evidence="1">
    <location>
        <begin position="367"/>
        <end position="432"/>
    </location>
</feature>
<feature type="chain" id="PRO_5021307254" evidence="2">
    <location>
        <begin position="30"/>
        <end position="432"/>
    </location>
</feature>
<feature type="compositionally biased region" description="Low complexity" evidence="1">
    <location>
        <begin position="416"/>
        <end position="432"/>
    </location>
</feature>
<feature type="compositionally biased region" description="Pro residues" evidence="1">
    <location>
        <begin position="283"/>
        <end position="292"/>
    </location>
</feature>
<proteinExistence type="predicted"/>
<keyword evidence="4" id="KW-1185">Reference proteome</keyword>
<dbReference type="Proteomes" id="UP000318709">
    <property type="component" value="Chromosome"/>
</dbReference>
<organism evidence="3 4">
    <name type="scientific">Formicincola oecophyllae</name>
    <dbReference type="NCBI Taxonomy" id="2558361"/>
    <lineage>
        <taxon>Bacteria</taxon>
        <taxon>Pseudomonadati</taxon>
        <taxon>Pseudomonadota</taxon>
        <taxon>Alphaproteobacteria</taxon>
        <taxon>Acetobacterales</taxon>
        <taxon>Acetobacteraceae</taxon>
        <taxon>Formicincola</taxon>
    </lineage>
</organism>
<gene>
    <name evidence="3" type="ORF">E3E12_07745</name>
</gene>
<accession>A0A4Y6UBZ2</accession>
<dbReference type="Pfam" id="PF21785">
    <property type="entry name" value="Bflower_2"/>
    <property type="match status" value="1"/>
</dbReference>
<dbReference type="RefSeq" id="WP_141443792.1">
    <property type="nucleotide sequence ID" value="NZ_CP038231.1"/>
</dbReference>
<keyword evidence="2" id="KW-0732">Signal</keyword>
<evidence type="ECO:0000256" key="1">
    <source>
        <dbReference type="SAM" id="MobiDB-lite"/>
    </source>
</evidence>
<feature type="compositionally biased region" description="Polar residues" evidence="1">
    <location>
        <begin position="367"/>
        <end position="380"/>
    </location>
</feature>
<dbReference type="AlphaFoldDB" id="A0A4Y6UBZ2"/>
<sequence>MKNPIKRFENRLILACLPLGVALAAPAHAQQSPDDAQPPLCAAVALGNYPHDQPPLRKGEVLHDIASITGSQRAGTLRFVTGEDDGAAPVSFPAHQLKLLNCHLERHQSVQAHLVPNNATTHGKRLGRGKAQPALPPGLQGCVGQANAEQQPIDITSDDGMLFKGELVDKLHITATNEEGMPTHYGTASATTRYPADHLKLLNCHVAYSTTSDVTLVANPASPVVEKAPATASSAGGPGGGQGVVYVPRVYNHNRYYVERYHDRVVERDHYIGRDHDHNHGGYPPPPPPPAPTGDSTYRPGDIDSSSGQEVARILPDGVVDNASGQEIAKIQPDGVVDNASGQEIAKIQPDGVVDNASGQEIAQVQSNGDIDNGSGQEVGQLQPDGTVDNAAGQEVGTVPPGDEAGALLLLKDQIDPNQNQGQDQGQTPTQN</sequence>